<dbReference type="RefSeq" id="WP_097203608.1">
    <property type="nucleotide sequence ID" value="NZ_JACHXB010000001.1"/>
</dbReference>
<dbReference type="InterPro" id="IPR039420">
    <property type="entry name" value="WalR-like"/>
</dbReference>
<evidence type="ECO:0000256" key="5">
    <source>
        <dbReference type="PROSITE-ProRule" id="PRU00169"/>
    </source>
</evidence>
<dbReference type="InterPro" id="IPR016032">
    <property type="entry name" value="Sig_transdc_resp-reg_C-effctor"/>
</dbReference>
<dbReference type="InterPro" id="IPR000792">
    <property type="entry name" value="Tscrpt_reg_LuxR_C"/>
</dbReference>
<feature type="domain" description="Response regulatory" evidence="7">
    <location>
        <begin position="9"/>
        <end position="124"/>
    </location>
</feature>
<evidence type="ECO:0000256" key="4">
    <source>
        <dbReference type="ARBA" id="ARBA00023163"/>
    </source>
</evidence>
<evidence type="ECO:0000259" key="7">
    <source>
        <dbReference type="PROSITE" id="PS50110"/>
    </source>
</evidence>
<gene>
    <name evidence="8" type="ORF">SAMN06893097_101203</name>
</gene>
<keyword evidence="3 8" id="KW-0238">DNA-binding</keyword>
<dbReference type="SUPFAM" id="SSF46894">
    <property type="entry name" value="C-terminal effector domain of the bipartite response regulators"/>
    <property type="match status" value="1"/>
</dbReference>
<proteinExistence type="predicted"/>
<keyword evidence="1" id="KW-0597">Phosphoprotein</keyword>
<dbReference type="SMART" id="SM00421">
    <property type="entry name" value="HTH_LUXR"/>
    <property type="match status" value="1"/>
</dbReference>
<dbReference type="GO" id="GO:0000160">
    <property type="term" value="P:phosphorelay signal transduction system"/>
    <property type="evidence" value="ECO:0007669"/>
    <property type="project" value="InterPro"/>
</dbReference>
<keyword evidence="9" id="KW-1185">Reference proteome</keyword>
<dbReference type="Gene3D" id="3.40.50.2300">
    <property type="match status" value="1"/>
</dbReference>
<dbReference type="CDD" id="cd17535">
    <property type="entry name" value="REC_NarL-like"/>
    <property type="match status" value="1"/>
</dbReference>
<dbReference type="SMART" id="SM00448">
    <property type="entry name" value="REC"/>
    <property type="match status" value="1"/>
</dbReference>
<dbReference type="CDD" id="cd06170">
    <property type="entry name" value="LuxR_C_like"/>
    <property type="match status" value="1"/>
</dbReference>
<dbReference type="PROSITE" id="PS50043">
    <property type="entry name" value="HTH_LUXR_2"/>
    <property type="match status" value="1"/>
</dbReference>
<dbReference type="PRINTS" id="PR00038">
    <property type="entry name" value="HTHLUXR"/>
</dbReference>
<dbReference type="OrthoDB" id="9808843at2"/>
<dbReference type="Pfam" id="PF00196">
    <property type="entry name" value="GerE"/>
    <property type="match status" value="1"/>
</dbReference>
<evidence type="ECO:0000256" key="1">
    <source>
        <dbReference type="ARBA" id="ARBA00022553"/>
    </source>
</evidence>
<reference evidence="8 9" key="1">
    <citation type="submission" date="2017-09" db="EMBL/GenBank/DDBJ databases">
        <authorList>
            <person name="Ehlers B."/>
            <person name="Leendertz F.H."/>
        </authorList>
    </citation>
    <scope>NUCLEOTIDE SEQUENCE [LARGE SCALE GENOMIC DNA]</scope>
    <source>
        <strain evidence="8 9">DSM 46844</strain>
    </source>
</reference>
<dbReference type="AlphaFoldDB" id="A0A285E8K9"/>
<dbReference type="EMBL" id="OBDO01000001">
    <property type="protein sequence ID" value="SNX94411.1"/>
    <property type="molecule type" value="Genomic_DNA"/>
</dbReference>
<comment type="caution">
    <text evidence="5">Lacks conserved residue(s) required for the propagation of feature annotation.</text>
</comment>
<organism evidence="8 9">
    <name type="scientific">Geodermatophilus sabuli</name>
    <dbReference type="NCBI Taxonomy" id="1564158"/>
    <lineage>
        <taxon>Bacteria</taxon>
        <taxon>Bacillati</taxon>
        <taxon>Actinomycetota</taxon>
        <taxon>Actinomycetes</taxon>
        <taxon>Geodermatophilales</taxon>
        <taxon>Geodermatophilaceae</taxon>
        <taxon>Geodermatophilus</taxon>
    </lineage>
</organism>
<dbReference type="PROSITE" id="PS50110">
    <property type="entry name" value="RESPONSE_REGULATORY"/>
    <property type="match status" value="1"/>
</dbReference>
<dbReference type="Pfam" id="PF00072">
    <property type="entry name" value="Response_reg"/>
    <property type="match status" value="1"/>
</dbReference>
<evidence type="ECO:0000313" key="9">
    <source>
        <dbReference type="Proteomes" id="UP000219514"/>
    </source>
</evidence>
<evidence type="ECO:0000259" key="6">
    <source>
        <dbReference type="PROSITE" id="PS50043"/>
    </source>
</evidence>
<name>A0A285E8K9_9ACTN</name>
<feature type="domain" description="HTH luxR-type" evidence="6">
    <location>
        <begin position="148"/>
        <end position="213"/>
    </location>
</feature>
<dbReference type="PANTHER" id="PTHR43214:SF24">
    <property type="entry name" value="TRANSCRIPTIONAL REGULATORY PROTEIN NARL-RELATED"/>
    <property type="match status" value="1"/>
</dbReference>
<dbReference type="GO" id="GO:0006355">
    <property type="term" value="P:regulation of DNA-templated transcription"/>
    <property type="evidence" value="ECO:0007669"/>
    <property type="project" value="InterPro"/>
</dbReference>
<dbReference type="InterPro" id="IPR058245">
    <property type="entry name" value="NreC/VraR/RcsB-like_REC"/>
</dbReference>
<evidence type="ECO:0000256" key="3">
    <source>
        <dbReference type="ARBA" id="ARBA00023125"/>
    </source>
</evidence>
<evidence type="ECO:0000256" key="2">
    <source>
        <dbReference type="ARBA" id="ARBA00023015"/>
    </source>
</evidence>
<protein>
    <submittedName>
        <fullName evidence="8">DNA-binding response regulator, NarL/FixJ family, contains REC and HTH domains</fullName>
    </submittedName>
</protein>
<dbReference type="SUPFAM" id="SSF52172">
    <property type="entry name" value="CheY-like"/>
    <property type="match status" value="1"/>
</dbReference>
<accession>A0A285E8K9</accession>
<sequence>MSDGHAPTRVFLLDDHEVTRRGIAGVLTEAGDLTVVGEASTATGALARVPAVRPDVGIFGLSLPDGDGVTVCRELRARLPELQVVILIGYDDEGLMDAVLAGVSAYLHKDVPGADLVRAVRTVAAGGELLDPAAVTAAQERSTATTDPTRLLAALTPQKRAVFELLGEGLSNREIGARLRLTEKTVKNYVTRLLGKLGMQRRTQVTILAVQLRADL</sequence>
<keyword evidence="4" id="KW-0804">Transcription</keyword>
<dbReference type="InterPro" id="IPR011006">
    <property type="entry name" value="CheY-like_superfamily"/>
</dbReference>
<dbReference type="PROSITE" id="PS00622">
    <property type="entry name" value="HTH_LUXR_1"/>
    <property type="match status" value="1"/>
</dbReference>
<dbReference type="InterPro" id="IPR001789">
    <property type="entry name" value="Sig_transdc_resp-reg_receiver"/>
</dbReference>
<dbReference type="PANTHER" id="PTHR43214">
    <property type="entry name" value="TWO-COMPONENT RESPONSE REGULATOR"/>
    <property type="match status" value="1"/>
</dbReference>
<keyword evidence="2" id="KW-0805">Transcription regulation</keyword>
<dbReference type="Proteomes" id="UP000219514">
    <property type="component" value="Unassembled WGS sequence"/>
</dbReference>
<dbReference type="GO" id="GO:0003677">
    <property type="term" value="F:DNA binding"/>
    <property type="evidence" value="ECO:0007669"/>
    <property type="project" value="UniProtKB-KW"/>
</dbReference>
<evidence type="ECO:0000313" key="8">
    <source>
        <dbReference type="EMBL" id="SNX94411.1"/>
    </source>
</evidence>